<evidence type="ECO:0000313" key="1">
    <source>
        <dbReference type="EMBL" id="VDO54060.1"/>
    </source>
</evidence>
<dbReference type="EMBL" id="UZAJ01008925">
    <property type="protein sequence ID" value="VDO54060.1"/>
    <property type="molecule type" value="Genomic_DNA"/>
</dbReference>
<proteinExistence type="predicted"/>
<sequence length="136" mass="15646">MDDAAKKAREEYLKKYLSKDDKQSTKKHKKKKNKTGIGLKIHENDAFVAVAPSTAQASSNDESDKDVEIVEKMKKLQSVPKFKPAAFEAVDLKTKTDIPRKRHDSSSDENGLFWLVLIMFRIDKLFYNEKLVCRIQ</sequence>
<reference evidence="3" key="1">
    <citation type="submission" date="2016-06" db="UniProtKB">
        <authorList>
            <consortium name="WormBaseParasite"/>
        </authorList>
    </citation>
    <scope>IDENTIFICATION</scope>
</reference>
<evidence type="ECO:0000313" key="3">
    <source>
        <dbReference type="WBParaSite" id="OFLC_0000811301-mRNA-1"/>
    </source>
</evidence>
<protein>
    <submittedName>
        <fullName evidence="3">RRP15-like protein</fullName>
    </submittedName>
</protein>
<gene>
    <name evidence="1" type="ORF">OFLC_LOCUS8114</name>
</gene>
<accession>A0A183HKV2</accession>
<dbReference type="STRING" id="387005.A0A183HKV2"/>
<dbReference type="Proteomes" id="UP000267606">
    <property type="component" value="Unassembled WGS sequence"/>
</dbReference>
<organism evidence="3">
    <name type="scientific">Onchocerca flexuosa</name>
    <dbReference type="NCBI Taxonomy" id="387005"/>
    <lineage>
        <taxon>Eukaryota</taxon>
        <taxon>Metazoa</taxon>
        <taxon>Ecdysozoa</taxon>
        <taxon>Nematoda</taxon>
        <taxon>Chromadorea</taxon>
        <taxon>Rhabditida</taxon>
        <taxon>Spirurina</taxon>
        <taxon>Spiruromorpha</taxon>
        <taxon>Filarioidea</taxon>
        <taxon>Onchocercidae</taxon>
        <taxon>Onchocerca</taxon>
    </lineage>
</organism>
<evidence type="ECO:0000313" key="2">
    <source>
        <dbReference type="Proteomes" id="UP000267606"/>
    </source>
</evidence>
<reference evidence="1 2" key="2">
    <citation type="submission" date="2018-11" db="EMBL/GenBank/DDBJ databases">
        <authorList>
            <consortium name="Pathogen Informatics"/>
        </authorList>
    </citation>
    <scope>NUCLEOTIDE SEQUENCE [LARGE SCALE GENOMIC DNA]</scope>
</reference>
<name>A0A183HKV2_9BILA</name>
<keyword evidence="2" id="KW-1185">Reference proteome</keyword>
<dbReference type="AlphaFoldDB" id="A0A183HKV2"/>
<dbReference type="WBParaSite" id="OFLC_0000811301-mRNA-1">
    <property type="protein sequence ID" value="OFLC_0000811301-mRNA-1"/>
    <property type="gene ID" value="OFLC_0000811301"/>
</dbReference>